<dbReference type="HOGENOM" id="CLU_2468474_0_0_1"/>
<organism evidence="1">
    <name type="scientific">Mustela putorius furo</name>
    <name type="common">European domestic ferret</name>
    <name type="synonym">Mustela furo</name>
    <dbReference type="NCBI Taxonomy" id="9669"/>
    <lineage>
        <taxon>Eukaryota</taxon>
        <taxon>Metazoa</taxon>
        <taxon>Chordata</taxon>
        <taxon>Craniata</taxon>
        <taxon>Vertebrata</taxon>
        <taxon>Euteleostomi</taxon>
        <taxon>Mammalia</taxon>
        <taxon>Eutheria</taxon>
        <taxon>Laurasiatheria</taxon>
        <taxon>Carnivora</taxon>
        <taxon>Caniformia</taxon>
        <taxon>Musteloidea</taxon>
        <taxon>Mustelidae</taxon>
        <taxon>Mustelinae</taxon>
        <taxon>Mustela</taxon>
    </lineage>
</organism>
<reference evidence="1" key="1">
    <citation type="submission" date="2024-06" db="UniProtKB">
        <authorList>
            <consortium name="Ensembl"/>
        </authorList>
    </citation>
    <scope>IDENTIFICATION</scope>
</reference>
<evidence type="ECO:0000313" key="1">
    <source>
        <dbReference type="Ensembl" id="ENSMPUP00000001636.1"/>
    </source>
</evidence>
<proteinExistence type="predicted"/>
<name>M3XRD6_MUSPF</name>
<dbReference type="InParanoid" id="M3XRD6"/>
<protein>
    <submittedName>
        <fullName evidence="1">Uncharacterized protein</fullName>
    </submittedName>
</protein>
<sequence>MLNCWAPLESHFCAKDRNQDVYMKKRSCENTQEGCHLEGASRETNPTGTLTLDFYPPELRYSSNEFPDDLSWQHRVLDGGIQIRNLLR</sequence>
<dbReference type="AlphaFoldDB" id="M3XRD6"/>
<accession>M3XRD6</accession>
<dbReference type="Ensembl" id="ENSMPUT00000001670.1">
    <property type="protein sequence ID" value="ENSMPUP00000001636.1"/>
    <property type="gene ID" value="ENSMPUG00000001652.1"/>
</dbReference>
<dbReference type="EMBL" id="AEYP01076648">
    <property type="status" value="NOT_ANNOTATED_CDS"/>
    <property type="molecule type" value="Genomic_DNA"/>
</dbReference>